<gene>
    <name evidence="1" type="ORF">S06H3_64579</name>
</gene>
<sequence>ARVLNQPDYFCFSHYRRDILMEKSPAGHSYSAKGVEETT</sequence>
<organism evidence="1">
    <name type="scientific">marine sediment metagenome</name>
    <dbReference type="NCBI Taxonomy" id="412755"/>
    <lineage>
        <taxon>unclassified sequences</taxon>
        <taxon>metagenomes</taxon>
        <taxon>ecological metagenomes</taxon>
    </lineage>
</organism>
<evidence type="ECO:0000313" key="1">
    <source>
        <dbReference type="EMBL" id="GAI54560.1"/>
    </source>
</evidence>
<proteinExistence type="predicted"/>
<protein>
    <submittedName>
        <fullName evidence="1">Uncharacterized protein</fullName>
    </submittedName>
</protein>
<accession>X1QUI7</accession>
<dbReference type="AlphaFoldDB" id="X1QUI7"/>
<name>X1QUI7_9ZZZZ</name>
<dbReference type="EMBL" id="BARV01043182">
    <property type="protein sequence ID" value="GAI54560.1"/>
    <property type="molecule type" value="Genomic_DNA"/>
</dbReference>
<reference evidence="1" key="1">
    <citation type="journal article" date="2014" name="Front. Microbiol.">
        <title>High frequency of phylogenetically diverse reductive dehalogenase-homologous genes in deep subseafloor sedimentary metagenomes.</title>
        <authorList>
            <person name="Kawai M."/>
            <person name="Futagami T."/>
            <person name="Toyoda A."/>
            <person name="Takaki Y."/>
            <person name="Nishi S."/>
            <person name="Hori S."/>
            <person name="Arai W."/>
            <person name="Tsubouchi T."/>
            <person name="Morono Y."/>
            <person name="Uchiyama I."/>
            <person name="Ito T."/>
            <person name="Fujiyama A."/>
            <person name="Inagaki F."/>
            <person name="Takami H."/>
        </authorList>
    </citation>
    <scope>NUCLEOTIDE SEQUENCE</scope>
    <source>
        <strain evidence="1">Expedition CK06-06</strain>
    </source>
</reference>
<feature type="non-terminal residue" evidence="1">
    <location>
        <position position="1"/>
    </location>
</feature>
<comment type="caution">
    <text evidence="1">The sequence shown here is derived from an EMBL/GenBank/DDBJ whole genome shotgun (WGS) entry which is preliminary data.</text>
</comment>